<comment type="similarity">
    <text evidence="3">Belongs to the peptidase S9C family.</text>
</comment>
<evidence type="ECO:0000313" key="12">
    <source>
        <dbReference type="WBParaSite" id="HCON_00117125-00001"/>
    </source>
</evidence>
<dbReference type="InterPro" id="IPR001375">
    <property type="entry name" value="Peptidase_S9_cat"/>
</dbReference>
<dbReference type="FunFam" id="3.40.50.1820:FF:000043">
    <property type="entry name" value="acylamino-acid-releasing enzyme"/>
    <property type="match status" value="1"/>
</dbReference>
<dbReference type="GO" id="GO:0008242">
    <property type="term" value="F:omega peptidase activity"/>
    <property type="evidence" value="ECO:0007669"/>
    <property type="project" value="UniProtKB-EC"/>
</dbReference>
<dbReference type="SUPFAM" id="SSF82171">
    <property type="entry name" value="DPP6 N-terminal domain-like"/>
    <property type="match status" value="1"/>
</dbReference>
<feature type="domain" description="Peptidase S9 prolyl oligopeptidase catalytic" evidence="9">
    <location>
        <begin position="517"/>
        <end position="725"/>
    </location>
</feature>
<evidence type="ECO:0000256" key="6">
    <source>
        <dbReference type="ARBA" id="ARBA00018421"/>
    </source>
</evidence>
<dbReference type="GO" id="GO:0004252">
    <property type="term" value="F:serine-type endopeptidase activity"/>
    <property type="evidence" value="ECO:0007669"/>
    <property type="project" value="TreeGrafter"/>
</dbReference>
<evidence type="ECO:0000256" key="1">
    <source>
        <dbReference type="ARBA" id="ARBA00000721"/>
    </source>
</evidence>
<dbReference type="PANTHER" id="PTHR42776:SF4">
    <property type="entry name" value="ACYLAMINO-ACID-RELEASING ENZYME"/>
    <property type="match status" value="1"/>
</dbReference>
<evidence type="ECO:0000256" key="7">
    <source>
        <dbReference type="ARBA" id="ARBA00022490"/>
    </source>
</evidence>
<evidence type="ECO:0000259" key="10">
    <source>
        <dbReference type="Pfam" id="PF19283"/>
    </source>
</evidence>
<keyword evidence="8" id="KW-0378">Hydrolase</keyword>
<dbReference type="Proteomes" id="UP000025227">
    <property type="component" value="Unplaced"/>
</dbReference>
<dbReference type="InterPro" id="IPR045550">
    <property type="entry name" value="AARE_N"/>
</dbReference>
<dbReference type="OrthoDB" id="416344at2759"/>
<feature type="domain" description="Acylamino-acid-releasing enzyme N-terminal" evidence="10">
    <location>
        <begin position="53"/>
        <end position="450"/>
    </location>
</feature>
<reference evidence="12" key="1">
    <citation type="submission" date="2020-12" db="UniProtKB">
        <authorList>
            <consortium name="WormBaseParasite"/>
        </authorList>
    </citation>
    <scope>IDENTIFICATION</scope>
    <source>
        <strain evidence="12">MHco3</strain>
    </source>
</reference>
<proteinExistence type="inferred from homology"/>
<keyword evidence="7" id="KW-0963">Cytoplasm</keyword>
<evidence type="ECO:0000256" key="8">
    <source>
        <dbReference type="ARBA" id="ARBA00022801"/>
    </source>
</evidence>
<comment type="subcellular location">
    <subcellularLocation>
        <location evidence="2">Cytoplasm</location>
    </subcellularLocation>
</comment>
<dbReference type="SUPFAM" id="SSF53474">
    <property type="entry name" value="alpha/beta-Hydrolases"/>
    <property type="match status" value="1"/>
</dbReference>
<dbReference type="Pfam" id="PF00326">
    <property type="entry name" value="Peptidase_S9"/>
    <property type="match status" value="1"/>
</dbReference>
<sequence length="725" mass="80006">MSSATAAELDVRALEKLKDIYGDLAQVPTFSAGRIQSTGKLIQVSSIWDNHAISLNKSTKTQRSSLIEKVDGTEERRLISTTSMPLTTFESQSFAYSPSDTMVAQLITIPDGKDKKQYLRVFDQNEHIELLCSDLSGQKKHGLIYGMGAAPFGTLKFSHGEGHLLYCAERNSKAAQYFDADLEWDNDEKIIESKVGKKYELHESWGESCGDVKRPVLCIVDIFSGAVTALDQIPLGISPSFAIWAPDDAGIVFFGLREEPFKLGRTACNNRPGAMYYFELSSAKIHVIGNENIAAEHPTFSPDGKTLVFFQRPADGPHQAVMECVKVPWPYDGSAPVIVVPTVQKVDRPGQFPGLSFIQMSQRSWTADGSRLIIGTAWGSKMELVAVDVDNGDVAKLTNHCQCHGSWQVADICEDEILAVVSAPNRPPALLLGKIPAKGQEDTIVWVRLDNYSIIEKRKNLLNYSWQLMGFQREGETPYEGVLMMPNEGSSLPLVVCPHGGPHGLSIVGWPRRSVTSLINSGFAFLYVNYHGSLGFGDDFVRSLPGKCGDLDVKDVHHAVLTVLDAEPRLNRDSVVLYGASHGGFLVSHLIGQYPGFYKSCVAHNPVLNMVAMHEITDIPEWTLVEGTGESGDWTKVVSEEQQKMMFNSSPIAHVEKVVTPYLLLIGEKDLRVPPHYRAFVRNLLARGIPCKVLTYPSSAHPIDEVDADADASINLIRWFQKAFK</sequence>
<dbReference type="OMA" id="QEIATPF"/>
<dbReference type="InterPro" id="IPR029058">
    <property type="entry name" value="AB_hydrolase_fold"/>
</dbReference>
<dbReference type="Gene3D" id="3.40.50.1820">
    <property type="entry name" value="alpha/beta hydrolase"/>
    <property type="match status" value="1"/>
</dbReference>
<evidence type="ECO:0000256" key="2">
    <source>
        <dbReference type="ARBA" id="ARBA00004496"/>
    </source>
</evidence>
<dbReference type="GO" id="GO:0006508">
    <property type="term" value="P:proteolysis"/>
    <property type="evidence" value="ECO:0007669"/>
    <property type="project" value="InterPro"/>
</dbReference>
<dbReference type="InterPro" id="IPR011042">
    <property type="entry name" value="6-blade_b-propeller_TolB-like"/>
</dbReference>
<keyword evidence="11" id="KW-1185">Reference proteome</keyword>
<comment type="subunit">
    <text evidence="4">Homotetramer.</text>
</comment>
<dbReference type="WBParaSite" id="HCON_00117125-00001">
    <property type="protein sequence ID" value="HCON_00117125-00001"/>
    <property type="gene ID" value="HCON_00117125"/>
</dbReference>
<dbReference type="AlphaFoldDB" id="A0A7I4YP95"/>
<protein>
    <recommendedName>
        <fullName evidence="6">Acylamino-acid-releasing enzyme</fullName>
        <ecNumber evidence="5">3.4.19.1</ecNumber>
    </recommendedName>
</protein>
<evidence type="ECO:0000313" key="11">
    <source>
        <dbReference type="Proteomes" id="UP000025227"/>
    </source>
</evidence>
<accession>A0A7I4YP95</accession>
<name>A0A7I4YP95_HAECO</name>
<dbReference type="PANTHER" id="PTHR42776">
    <property type="entry name" value="SERINE PEPTIDASE S9 FAMILY MEMBER"/>
    <property type="match status" value="1"/>
</dbReference>
<evidence type="ECO:0000256" key="5">
    <source>
        <dbReference type="ARBA" id="ARBA00012917"/>
    </source>
</evidence>
<dbReference type="GO" id="GO:0005737">
    <property type="term" value="C:cytoplasm"/>
    <property type="evidence" value="ECO:0007669"/>
    <property type="project" value="UniProtKB-SubCell"/>
</dbReference>
<comment type="catalytic activity">
    <reaction evidence="1">
        <text>Cleavage of an N-acetyl or N-formyl amino acid from the N-terminus of a polypeptide.</text>
        <dbReference type="EC" id="3.4.19.1"/>
    </reaction>
</comment>
<evidence type="ECO:0000259" key="9">
    <source>
        <dbReference type="Pfam" id="PF00326"/>
    </source>
</evidence>
<evidence type="ECO:0000256" key="4">
    <source>
        <dbReference type="ARBA" id="ARBA00011881"/>
    </source>
</evidence>
<organism evidence="11 12">
    <name type="scientific">Haemonchus contortus</name>
    <name type="common">Barber pole worm</name>
    <dbReference type="NCBI Taxonomy" id="6289"/>
    <lineage>
        <taxon>Eukaryota</taxon>
        <taxon>Metazoa</taxon>
        <taxon>Ecdysozoa</taxon>
        <taxon>Nematoda</taxon>
        <taxon>Chromadorea</taxon>
        <taxon>Rhabditida</taxon>
        <taxon>Rhabditina</taxon>
        <taxon>Rhabditomorpha</taxon>
        <taxon>Strongyloidea</taxon>
        <taxon>Trichostrongylidae</taxon>
        <taxon>Haemonchus</taxon>
    </lineage>
</organism>
<dbReference type="Gene3D" id="2.120.10.30">
    <property type="entry name" value="TolB, C-terminal domain"/>
    <property type="match status" value="1"/>
</dbReference>
<dbReference type="Pfam" id="PF19283">
    <property type="entry name" value="APEH_N"/>
    <property type="match status" value="1"/>
</dbReference>
<dbReference type="EC" id="3.4.19.1" evidence="5"/>
<evidence type="ECO:0000256" key="3">
    <source>
        <dbReference type="ARBA" id="ARBA00010040"/>
    </source>
</evidence>